<keyword evidence="1" id="KW-1133">Transmembrane helix</keyword>
<gene>
    <name evidence="2" type="ORF">U732_2296</name>
</gene>
<dbReference type="GO" id="GO:0005886">
    <property type="term" value="C:plasma membrane"/>
    <property type="evidence" value="ECO:0007669"/>
    <property type="project" value="TreeGrafter"/>
</dbReference>
<dbReference type="STRING" id="29341.RSJ17_01905"/>
<protein>
    <recommendedName>
        <fullName evidence="4">EamA-like transporter family protein</fullName>
    </recommendedName>
</protein>
<feature type="transmembrane region" description="Helical" evidence="1">
    <location>
        <begin position="92"/>
        <end position="113"/>
    </location>
</feature>
<sequence>MLGIIIAIISGISMSLQGVFNTRLSDTVGLWETNVIVQGIGLIVTFIVMLLAGDGNIKAVKDANKIYLLGGVLGAVIIYTVMKSISTLGTTYAIGIILIAQLTAAAVIDHFGWFSPDGCNAVCGIKEIIGIAIMIVGIIVFKWKS</sequence>
<dbReference type="EMBL" id="AYSO01000018">
    <property type="protein sequence ID" value="KIE45761.1"/>
    <property type="molecule type" value="Genomic_DNA"/>
</dbReference>
<accession>A0A0C1R5J7</accession>
<feature type="transmembrane region" description="Helical" evidence="1">
    <location>
        <begin position="125"/>
        <end position="143"/>
    </location>
</feature>
<evidence type="ECO:0000313" key="3">
    <source>
        <dbReference type="Proteomes" id="UP000031366"/>
    </source>
</evidence>
<dbReference type="PANTHER" id="PTHR34821">
    <property type="entry name" value="INNER MEMBRANE PROTEIN YDCZ"/>
    <property type="match status" value="1"/>
</dbReference>
<feature type="transmembrane region" description="Helical" evidence="1">
    <location>
        <begin position="66"/>
        <end position="86"/>
    </location>
</feature>
<dbReference type="AlphaFoldDB" id="A0A0C1R5J7"/>
<comment type="caution">
    <text evidence="2">The sequence shown here is derived from an EMBL/GenBank/DDBJ whole genome shotgun (WGS) entry which is preliminary data.</text>
</comment>
<name>A0A0C1R5J7_9CLOT</name>
<evidence type="ECO:0000256" key="1">
    <source>
        <dbReference type="SAM" id="Phobius"/>
    </source>
</evidence>
<proteinExistence type="predicted"/>
<evidence type="ECO:0008006" key="4">
    <source>
        <dbReference type="Google" id="ProtNLM"/>
    </source>
</evidence>
<dbReference type="Pfam" id="PF04657">
    <property type="entry name" value="DMT_YdcZ"/>
    <property type="match status" value="1"/>
</dbReference>
<feature type="transmembrane region" description="Helical" evidence="1">
    <location>
        <begin position="35"/>
        <end position="54"/>
    </location>
</feature>
<organism evidence="2 3">
    <name type="scientific">Clostridium argentinense CDC 2741</name>
    <dbReference type="NCBI Taxonomy" id="1418104"/>
    <lineage>
        <taxon>Bacteria</taxon>
        <taxon>Bacillati</taxon>
        <taxon>Bacillota</taxon>
        <taxon>Clostridia</taxon>
        <taxon>Eubacteriales</taxon>
        <taxon>Clostridiaceae</taxon>
        <taxon>Clostridium</taxon>
    </lineage>
</organism>
<keyword evidence="1" id="KW-0472">Membrane</keyword>
<reference evidence="2 3" key="1">
    <citation type="journal article" date="2015" name="Infect. Genet. Evol.">
        <title>Genomic sequences of six botulinum neurotoxin-producing strains representing three clostridial species illustrate the mobility and diversity of botulinum neurotoxin genes.</title>
        <authorList>
            <person name="Smith T.J."/>
            <person name="Hill K.K."/>
            <person name="Xie G."/>
            <person name="Foley B.T."/>
            <person name="Williamson C.H."/>
            <person name="Foster J.T."/>
            <person name="Johnson S.L."/>
            <person name="Chertkov O."/>
            <person name="Teshima H."/>
            <person name="Gibbons H.S."/>
            <person name="Johnsky L.A."/>
            <person name="Karavis M.A."/>
            <person name="Smith L.A."/>
        </authorList>
    </citation>
    <scope>NUCLEOTIDE SEQUENCE [LARGE SCALE GENOMIC DNA]</scope>
    <source>
        <strain evidence="2 3">CDC 2741</strain>
    </source>
</reference>
<dbReference type="OrthoDB" id="9789346at2"/>
<evidence type="ECO:0000313" key="2">
    <source>
        <dbReference type="EMBL" id="KIE45761.1"/>
    </source>
</evidence>
<keyword evidence="3" id="KW-1185">Reference proteome</keyword>
<keyword evidence="1" id="KW-0812">Transmembrane</keyword>
<dbReference type="InterPro" id="IPR006750">
    <property type="entry name" value="YdcZ"/>
</dbReference>
<dbReference type="PANTHER" id="PTHR34821:SF3">
    <property type="entry name" value="MEMBRANE PROTEIN"/>
    <property type="match status" value="1"/>
</dbReference>
<dbReference type="Proteomes" id="UP000031366">
    <property type="component" value="Unassembled WGS sequence"/>
</dbReference>
<dbReference type="RefSeq" id="WP_039634560.1">
    <property type="nucleotide sequence ID" value="NZ_AYSO01000018.1"/>
</dbReference>